<gene>
    <name evidence="1" type="ORF">KUL25_01195</name>
    <name evidence="2" type="ORF">KUL25_01200</name>
</gene>
<organism evidence="2">
    <name type="scientific">Gymnodinialimonas phycosphaerae</name>
    <dbReference type="NCBI Taxonomy" id="2841589"/>
    <lineage>
        <taxon>Bacteria</taxon>
        <taxon>Pseudomonadati</taxon>
        <taxon>Pseudomonadota</taxon>
        <taxon>Alphaproteobacteria</taxon>
        <taxon>Rhodobacterales</taxon>
        <taxon>Paracoccaceae</taxon>
        <taxon>Gymnodinialimonas</taxon>
    </lineage>
</organism>
<name>A0A975TUY0_9RHOB</name>
<dbReference type="Proteomes" id="UP000693972">
    <property type="component" value="Unassembled WGS sequence"/>
</dbReference>
<proteinExistence type="predicted"/>
<reference evidence="2 3" key="1">
    <citation type="submission" date="2021-07" db="EMBL/GenBank/DDBJ databases">
        <title>Karlodiniumbacter phycospheric gen. nov., sp. nov., a phycosphere bacterium isolated from karlodinium veneficum.</title>
        <authorList>
            <person name="Peng Y."/>
            <person name="Jiang L."/>
            <person name="Lee J."/>
        </authorList>
    </citation>
    <scope>NUCLEOTIDE SEQUENCE</scope>
    <source>
        <strain evidence="2 3">N5</strain>
    </source>
</reference>
<dbReference type="EMBL" id="CP078073">
    <property type="protein sequence ID" value="QXL88169.1"/>
    <property type="molecule type" value="Genomic_DNA"/>
</dbReference>
<evidence type="ECO:0000313" key="1">
    <source>
        <dbReference type="EMBL" id="MBY4891374.1"/>
    </source>
</evidence>
<sequence>MERLVTNFLRFVAGRDGEKPTNIHVNRIAMGSSHDRALAAFKAEQAKVASRQDGATFSTKRGSK</sequence>
<keyword evidence="3" id="KW-1185">Reference proteome</keyword>
<evidence type="ECO:0000313" key="2">
    <source>
        <dbReference type="EMBL" id="QXL88169.1"/>
    </source>
</evidence>
<accession>A0A975TUY0</accession>
<dbReference type="AlphaFoldDB" id="A0A975TUY0"/>
<dbReference type="EMBL" id="JAIMBW010000001">
    <property type="protein sequence ID" value="MBY4891374.1"/>
    <property type="molecule type" value="Genomic_DNA"/>
</dbReference>
<dbReference type="RefSeq" id="WP_257891255.1">
    <property type="nucleotide sequence ID" value="NZ_JAIMBW010000001.1"/>
</dbReference>
<evidence type="ECO:0000313" key="3">
    <source>
        <dbReference type="Proteomes" id="UP000693972"/>
    </source>
</evidence>
<protein>
    <submittedName>
        <fullName evidence="2">Uncharacterized protein</fullName>
    </submittedName>
</protein>